<sequence length="275" mass="28646">MSAVHVVTGAAGHLGTAVVRALLDDGRTVRALALPGQELLAASLIDDAARARLSRRDADVTDRASLDAALADLVGEDLVVIHTAGLISIGHLPVARLRQVNVRGAAAVLAAGARRLVHVSSVHAVPEPSDPTEVIREVDDPDAYDPRAVRGGYDVVDVRDVADAVVAAADGGEAGRTYLLSGRWAEVREIFAEVRALRGGRAPLVLPTGLARGVLPAVRALSGLTGSRPLFTGYALDTLSAPALFSQERAAAELGFSPRPLADSVHDTVDGLERR</sequence>
<keyword evidence="3" id="KW-1185">Reference proteome</keyword>
<evidence type="ECO:0000313" key="2">
    <source>
        <dbReference type="EMBL" id="AMD87464.1"/>
    </source>
</evidence>
<dbReference type="PANTHER" id="PTHR48079:SF6">
    <property type="entry name" value="NAD(P)-BINDING DOMAIN-CONTAINING PROTEIN-RELATED"/>
    <property type="match status" value="1"/>
</dbReference>
<dbReference type="Gene3D" id="3.40.50.720">
    <property type="entry name" value="NAD(P)-binding Rossmann-like Domain"/>
    <property type="match status" value="2"/>
</dbReference>
<dbReference type="InterPro" id="IPR002225">
    <property type="entry name" value="3Beta_OHSteriod_DH/Estase"/>
</dbReference>
<feature type="domain" description="3-beta hydroxysteroid dehydrogenase/isomerase" evidence="1">
    <location>
        <begin position="6"/>
        <end position="132"/>
    </location>
</feature>
<reference evidence="3" key="1">
    <citation type="submission" date="2016-02" db="EMBL/GenBank/DDBJ databases">
        <authorList>
            <person name="Holder M.E."/>
            <person name="Ajami N.J."/>
            <person name="Petrosino J.F."/>
        </authorList>
    </citation>
    <scope>NUCLEOTIDE SEQUENCE [LARGE SCALE GENOMIC DNA]</scope>
    <source>
        <strain evidence="3">CCUG 36733</strain>
    </source>
</reference>
<dbReference type="AlphaFoldDB" id="A0A0X8JF33"/>
<name>A0A0X8JF33_ACTRD</name>
<accession>A0A0X8JF33</accession>
<dbReference type="PANTHER" id="PTHR48079">
    <property type="entry name" value="PROTEIN YEEZ"/>
    <property type="match status" value="1"/>
</dbReference>
<organism evidence="2 3">
    <name type="scientific">Actinomyces radicidentis</name>
    <dbReference type="NCBI Taxonomy" id="111015"/>
    <lineage>
        <taxon>Bacteria</taxon>
        <taxon>Bacillati</taxon>
        <taxon>Actinomycetota</taxon>
        <taxon>Actinomycetes</taxon>
        <taxon>Actinomycetales</taxon>
        <taxon>Actinomycetaceae</taxon>
        <taxon>Actinomyces</taxon>
    </lineage>
</organism>
<gene>
    <name evidence="2" type="ORF">AXF14_07550</name>
</gene>
<dbReference type="GO" id="GO:0006694">
    <property type="term" value="P:steroid biosynthetic process"/>
    <property type="evidence" value="ECO:0007669"/>
    <property type="project" value="InterPro"/>
</dbReference>
<dbReference type="GO" id="GO:0016616">
    <property type="term" value="F:oxidoreductase activity, acting on the CH-OH group of donors, NAD or NADP as acceptor"/>
    <property type="evidence" value="ECO:0007669"/>
    <property type="project" value="InterPro"/>
</dbReference>
<dbReference type="KEGG" id="ard:AXF14_07550"/>
<dbReference type="GO" id="GO:0005737">
    <property type="term" value="C:cytoplasm"/>
    <property type="evidence" value="ECO:0007669"/>
    <property type="project" value="TreeGrafter"/>
</dbReference>
<dbReference type="EMBL" id="CP014228">
    <property type="protein sequence ID" value="AMD87464.1"/>
    <property type="molecule type" value="Genomic_DNA"/>
</dbReference>
<dbReference type="SUPFAM" id="SSF51735">
    <property type="entry name" value="NAD(P)-binding Rossmann-fold domains"/>
    <property type="match status" value="1"/>
</dbReference>
<proteinExistence type="predicted"/>
<dbReference type="InterPro" id="IPR036291">
    <property type="entry name" value="NAD(P)-bd_dom_sf"/>
</dbReference>
<dbReference type="RefSeq" id="WP_067942155.1">
    <property type="nucleotide sequence ID" value="NZ_CP014228.1"/>
</dbReference>
<protein>
    <recommendedName>
        <fullName evidence="1">3-beta hydroxysteroid dehydrogenase/isomerase domain-containing protein</fullName>
    </recommendedName>
</protein>
<dbReference type="GO" id="GO:0004029">
    <property type="term" value="F:aldehyde dehydrogenase (NAD+) activity"/>
    <property type="evidence" value="ECO:0007669"/>
    <property type="project" value="TreeGrafter"/>
</dbReference>
<dbReference type="Pfam" id="PF01073">
    <property type="entry name" value="3Beta_HSD"/>
    <property type="match status" value="1"/>
</dbReference>
<dbReference type="InterPro" id="IPR051783">
    <property type="entry name" value="NAD(P)-dependent_oxidoreduct"/>
</dbReference>
<evidence type="ECO:0000313" key="3">
    <source>
        <dbReference type="Proteomes" id="UP000065220"/>
    </source>
</evidence>
<dbReference type="STRING" id="111015.AXF14_07550"/>
<evidence type="ECO:0000259" key="1">
    <source>
        <dbReference type="Pfam" id="PF01073"/>
    </source>
</evidence>
<dbReference type="Proteomes" id="UP000065220">
    <property type="component" value="Chromosome"/>
</dbReference>